<proteinExistence type="predicted"/>
<keyword evidence="1" id="KW-0812">Transmembrane</keyword>
<feature type="transmembrane region" description="Helical" evidence="1">
    <location>
        <begin position="80"/>
        <end position="102"/>
    </location>
</feature>
<evidence type="ECO:0000313" key="2">
    <source>
        <dbReference type="EMBL" id="ORX53094.1"/>
    </source>
</evidence>
<accession>A0A1X2GG44</accession>
<evidence type="ECO:0000256" key="1">
    <source>
        <dbReference type="SAM" id="Phobius"/>
    </source>
</evidence>
<keyword evidence="1" id="KW-1133">Transmembrane helix</keyword>
<dbReference type="AlphaFoldDB" id="A0A1X2GG44"/>
<evidence type="ECO:0000313" key="3">
    <source>
        <dbReference type="Proteomes" id="UP000242146"/>
    </source>
</evidence>
<dbReference type="EMBL" id="MCGT01000016">
    <property type="protein sequence ID" value="ORX53094.1"/>
    <property type="molecule type" value="Genomic_DNA"/>
</dbReference>
<name>A0A1X2GG44_9FUNG</name>
<keyword evidence="3" id="KW-1185">Reference proteome</keyword>
<keyword evidence="1" id="KW-0472">Membrane</keyword>
<organism evidence="2 3">
    <name type="scientific">Hesseltinella vesiculosa</name>
    <dbReference type="NCBI Taxonomy" id="101127"/>
    <lineage>
        <taxon>Eukaryota</taxon>
        <taxon>Fungi</taxon>
        <taxon>Fungi incertae sedis</taxon>
        <taxon>Mucoromycota</taxon>
        <taxon>Mucoromycotina</taxon>
        <taxon>Mucoromycetes</taxon>
        <taxon>Mucorales</taxon>
        <taxon>Cunninghamellaceae</taxon>
        <taxon>Hesseltinella</taxon>
    </lineage>
</organism>
<protein>
    <submittedName>
        <fullName evidence="2">Uncharacterized protein</fullName>
    </submittedName>
</protein>
<dbReference type="Proteomes" id="UP000242146">
    <property type="component" value="Unassembled WGS sequence"/>
</dbReference>
<sequence length="113" mass="12777">MLPLLLRSNEDKRNSLRCSMTSKGWLICQVCSYNIFKGVVVFSQWVVIIASKGLHGFANASGTHQWMEAHHHKKGLQPRLNYILAFGDGIIAASWIVMIWVVSEAFHVPFQAH</sequence>
<gene>
    <name evidence="2" type="ORF">DM01DRAFT_1050540</name>
</gene>
<reference evidence="2 3" key="1">
    <citation type="submission" date="2016-07" db="EMBL/GenBank/DDBJ databases">
        <title>Pervasive Adenine N6-methylation of Active Genes in Fungi.</title>
        <authorList>
            <consortium name="DOE Joint Genome Institute"/>
            <person name="Mondo S.J."/>
            <person name="Dannebaum R.O."/>
            <person name="Kuo R.C."/>
            <person name="Labutti K."/>
            <person name="Haridas S."/>
            <person name="Kuo A."/>
            <person name="Salamov A."/>
            <person name="Ahrendt S.R."/>
            <person name="Lipzen A."/>
            <person name="Sullivan W."/>
            <person name="Andreopoulos W.B."/>
            <person name="Clum A."/>
            <person name="Lindquist E."/>
            <person name="Daum C."/>
            <person name="Ramamoorthy G.K."/>
            <person name="Gryganskyi A."/>
            <person name="Culley D."/>
            <person name="Magnuson J.K."/>
            <person name="James T.Y."/>
            <person name="O'Malley M.A."/>
            <person name="Stajich J.E."/>
            <person name="Spatafora J.W."/>
            <person name="Visel A."/>
            <person name="Grigoriev I.V."/>
        </authorList>
    </citation>
    <scope>NUCLEOTIDE SEQUENCE [LARGE SCALE GENOMIC DNA]</scope>
    <source>
        <strain evidence="2 3">NRRL 3301</strain>
    </source>
</reference>
<comment type="caution">
    <text evidence="2">The sequence shown here is derived from an EMBL/GenBank/DDBJ whole genome shotgun (WGS) entry which is preliminary data.</text>
</comment>